<organism evidence="9 10">
    <name type="scientific">Septoria linicola</name>
    <dbReference type="NCBI Taxonomy" id="215465"/>
    <lineage>
        <taxon>Eukaryota</taxon>
        <taxon>Fungi</taxon>
        <taxon>Dikarya</taxon>
        <taxon>Ascomycota</taxon>
        <taxon>Pezizomycotina</taxon>
        <taxon>Dothideomycetes</taxon>
        <taxon>Dothideomycetidae</taxon>
        <taxon>Mycosphaerellales</taxon>
        <taxon>Mycosphaerellaceae</taxon>
        <taxon>Septoria</taxon>
    </lineage>
</organism>
<evidence type="ECO:0000256" key="5">
    <source>
        <dbReference type="ARBA" id="ARBA00038359"/>
    </source>
</evidence>
<keyword evidence="2 7" id="KW-0812">Transmembrane</keyword>
<feature type="domain" description="Rhodopsin" evidence="8">
    <location>
        <begin position="26"/>
        <end position="271"/>
    </location>
</feature>
<evidence type="ECO:0000259" key="8">
    <source>
        <dbReference type="Pfam" id="PF20684"/>
    </source>
</evidence>
<evidence type="ECO:0000313" key="10">
    <source>
        <dbReference type="Proteomes" id="UP001056384"/>
    </source>
</evidence>
<evidence type="ECO:0000256" key="2">
    <source>
        <dbReference type="ARBA" id="ARBA00022692"/>
    </source>
</evidence>
<dbReference type="GO" id="GO:0016020">
    <property type="term" value="C:membrane"/>
    <property type="evidence" value="ECO:0007669"/>
    <property type="project" value="UniProtKB-SubCell"/>
</dbReference>
<keyword evidence="3 7" id="KW-1133">Transmembrane helix</keyword>
<protein>
    <recommendedName>
        <fullName evidence="8">Rhodopsin domain-containing protein</fullName>
    </recommendedName>
</protein>
<proteinExistence type="inferred from homology"/>
<dbReference type="OrthoDB" id="3923077at2759"/>
<reference evidence="9" key="1">
    <citation type="submission" date="2022-06" db="EMBL/GenBank/DDBJ databases">
        <title>Complete genome sequences of two strains of the flax pathogen Septoria linicola.</title>
        <authorList>
            <person name="Lapalu N."/>
            <person name="Simon A."/>
            <person name="Demenou B."/>
            <person name="Paumier D."/>
            <person name="Guillot M.-P."/>
            <person name="Gout L."/>
            <person name="Valade R."/>
        </authorList>
    </citation>
    <scope>NUCLEOTIDE SEQUENCE</scope>
    <source>
        <strain evidence="9">SE15195</strain>
    </source>
</reference>
<dbReference type="Proteomes" id="UP001056384">
    <property type="component" value="Chromosome 11"/>
</dbReference>
<name>A0A9Q9B028_9PEZI</name>
<dbReference type="InterPro" id="IPR052337">
    <property type="entry name" value="SAT4-like"/>
</dbReference>
<dbReference type="EMBL" id="CP099428">
    <property type="protein sequence ID" value="USW58519.1"/>
    <property type="molecule type" value="Genomic_DNA"/>
</dbReference>
<dbReference type="InterPro" id="IPR049326">
    <property type="entry name" value="Rhodopsin_dom_fungi"/>
</dbReference>
<evidence type="ECO:0000256" key="7">
    <source>
        <dbReference type="SAM" id="Phobius"/>
    </source>
</evidence>
<accession>A0A9Q9B028</accession>
<feature type="transmembrane region" description="Helical" evidence="7">
    <location>
        <begin position="42"/>
        <end position="65"/>
    </location>
</feature>
<comment type="similarity">
    <text evidence="5">Belongs to the SAT4 family.</text>
</comment>
<evidence type="ECO:0000313" key="9">
    <source>
        <dbReference type="EMBL" id="USW58519.1"/>
    </source>
</evidence>
<gene>
    <name evidence="9" type="ORF">Slin15195_G118380</name>
</gene>
<comment type="subcellular location">
    <subcellularLocation>
        <location evidence="1">Membrane</location>
        <topology evidence="1">Multi-pass membrane protein</topology>
    </subcellularLocation>
</comment>
<feature type="transmembrane region" description="Helical" evidence="7">
    <location>
        <begin position="203"/>
        <end position="224"/>
    </location>
</feature>
<feature type="transmembrane region" description="Helical" evidence="7">
    <location>
        <begin position="244"/>
        <end position="266"/>
    </location>
</feature>
<keyword evidence="4 7" id="KW-0472">Membrane</keyword>
<feature type="compositionally biased region" description="Basic and acidic residues" evidence="6">
    <location>
        <begin position="323"/>
        <end position="357"/>
    </location>
</feature>
<feature type="transmembrane region" description="Helical" evidence="7">
    <location>
        <begin position="85"/>
        <end position="109"/>
    </location>
</feature>
<feature type="transmembrane region" description="Helical" evidence="7">
    <location>
        <begin position="121"/>
        <end position="147"/>
    </location>
</feature>
<dbReference type="Pfam" id="PF20684">
    <property type="entry name" value="Fung_rhodopsin"/>
    <property type="match status" value="1"/>
</dbReference>
<feature type="region of interest" description="Disordered" evidence="6">
    <location>
        <begin position="280"/>
        <end position="380"/>
    </location>
</feature>
<sequence length="380" mass="42034">MSTLESRATLGVNIAFLVLSWIAVSLRIFVRAGMLRNFGSDDWTMLITQLLFSAYLIAQLGGIVHGTGQHLVDLEPADAELALKFWYFCEIFYVCATSFLKVSIGLFLLRVATNKIHIWIVRLVMILAAVFGFAFFFVIVFQCWPISDWWSLDPNQKHCIKPEIVVGLTYGVSGLNVIADWTLGILPAFIVKDLQMSTRQKRLVAVILSFAAIGSSATIVRLPYVGSLSQSFDGSNGDFLFNTVGVAIWTTVEIGIGVTAGCMATLRPLIRMAFEKMGLGSSSGGRRSGPMPNSRSRGRATPLDDFVMVSPKHGRTITTITGNDRDTSESARRSRSSSRERLARPGHSDKIMKHMIVEYDESDEADAERQHGFTPLPRRS</sequence>
<dbReference type="PANTHER" id="PTHR33048">
    <property type="entry name" value="PTH11-LIKE INTEGRAL MEMBRANE PROTEIN (AFU_ORTHOLOGUE AFUA_5G11245)"/>
    <property type="match status" value="1"/>
</dbReference>
<feature type="transmembrane region" description="Helical" evidence="7">
    <location>
        <begin position="167"/>
        <end position="191"/>
    </location>
</feature>
<feature type="transmembrane region" description="Helical" evidence="7">
    <location>
        <begin position="12"/>
        <end position="30"/>
    </location>
</feature>
<evidence type="ECO:0000256" key="3">
    <source>
        <dbReference type="ARBA" id="ARBA00022989"/>
    </source>
</evidence>
<dbReference type="PANTHER" id="PTHR33048:SF96">
    <property type="entry name" value="INTEGRAL MEMBRANE PROTEIN"/>
    <property type="match status" value="1"/>
</dbReference>
<dbReference type="AlphaFoldDB" id="A0A9Q9B028"/>
<keyword evidence="10" id="KW-1185">Reference proteome</keyword>
<evidence type="ECO:0000256" key="4">
    <source>
        <dbReference type="ARBA" id="ARBA00023136"/>
    </source>
</evidence>
<evidence type="ECO:0000256" key="6">
    <source>
        <dbReference type="SAM" id="MobiDB-lite"/>
    </source>
</evidence>
<evidence type="ECO:0000256" key="1">
    <source>
        <dbReference type="ARBA" id="ARBA00004141"/>
    </source>
</evidence>